<evidence type="ECO:0000313" key="2">
    <source>
        <dbReference type="EMBL" id="TNP15418.1"/>
    </source>
</evidence>
<dbReference type="RefSeq" id="WP_000751716.1">
    <property type="nucleotide sequence ID" value="NZ_JBCMHD010000011.1"/>
</dbReference>
<dbReference type="Proteomes" id="UP000312495">
    <property type="component" value="Unassembled WGS sequence"/>
</dbReference>
<dbReference type="SUPFAM" id="SSF47413">
    <property type="entry name" value="lambda repressor-like DNA-binding domains"/>
    <property type="match status" value="1"/>
</dbReference>
<organism evidence="2 3">
    <name type="scientific">Bacillus tropicus</name>
    <dbReference type="NCBI Taxonomy" id="2026188"/>
    <lineage>
        <taxon>Bacteria</taxon>
        <taxon>Bacillati</taxon>
        <taxon>Bacillota</taxon>
        <taxon>Bacilli</taxon>
        <taxon>Bacillales</taxon>
        <taxon>Bacillaceae</taxon>
        <taxon>Bacillus</taxon>
        <taxon>Bacillus cereus group</taxon>
    </lineage>
</organism>
<protein>
    <submittedName>
        <fullName evidence="2">Helix-turn-helix transcriptional regulator</fullName>
    </submittedName>
</protein>
<evidence type="ECO:0000313" key="3">
    <source>
        <dbReference type="Proteomes" id="UP000312495"/>
    </source>
</evidence>
<dbReference type="GO" id="GO:0003677">
    <property type="term" value="F:DNA binding"/>
    <property type="evidence" value="ECO:0007669"/>
    <property type="project" value="InterPro"/>
</dbReference>
<evidence type="ECO:0000259" key="1">
    <source>
        <dbReference type="PROSITE" id="PS50943"/>
    </source>
</evidence>
<dbReference type="Gene3D" id="1.10.260.40">
    <property type="entry name" value="lambda repressor-like DNA-binding domains"/>
    <property type="match status" value="1"/>
</dbReference>
<dbReference type="InterPro" id="IPR001387">
    <property type="entry name" value="Cro/C1-type_HTH"/>
</dbReference>
<dbReference type="Pfam" id="PF01381">
    <property type="entry name" value="HTH_3"/>
    <property type="match status" value="1"/>
</dbReference>
<dbReference type="CDD" id="cd00093">
    <property type="entry name" value="HTH_XRE"/>
    <property type="match status" value="1"/>
</dbReference>
<dbReference type="InterPro" id="IPR010982">
    <property type="entry name" value="Lambda_DNA-bd_dom_sf"/>
</dbReference>
<dbReference type="AlphaFoldDB" id="A0A5C5A6U6"/>
<dbReference type="PROSITE" id="PS50943">
    <property type="entry name" value="HTH_CROC1"/>
    <property type="match status" value="1"/>
</dbReference>
<gene>
    <name evidence="2" type="ORF">FHY71_11480</name>
</gene>
<dbReference type="SMART" id="SM00530">
    <property type="entry name" value="HTH_XRE"/>
    <property type="match status" value="1"/>
</dbReference>
<proteinExistence type="predicted"/>
<comment type="caution">
    <text evidence="2">The sequence shown here is derived from an EMBL/GenBank/DDBJ whole genome shotgun (WGS) entry which is preliminary data.</text>
</comment>
<reference evidence="2 3" key="1">
    <citation type="submission" date="2019-06" db="EMBL/GenBank/DDBJ databases">
        <title>Biocontrol Bacillus strains from Vietnam.</title>
        <authorList>
            <person name="Borriss R."/>
            <person name="Lasch P."/>
            <person name="Thanh Tam L.T."/>
            <person name="Luong P.T."/>
            <person name="Phuong Thao L.T."/>
            <person name="Kim Chung L.T."/>
        </authorList>
    </citation>
    <scope>NUCLEOTIDE SEQUENCE [LARGE SCALE GENOMIC DNA]</scope>
    <source>
        <strain evidence="2 3">SN1</strain>
    </source>
</reference>
<accession>A0A5C5A6U6</accession>
<dbReference type="EMBL" id="VEPV01000003">
    <property type="protein sequence ID" value="TNP15418.1"/>
    <property type="molecule type" value="Genomic_DNA"/>
</dbReference>
<name>A0A5C5A6U6_9BACI</name>
<feature type="domain" description="HTH cro/C1-type" evidence="1">
    <location>
        <begin position="9"/>
        <end position="70"/>
    </location>
</feature>
<sequence>MKKTLGEIIKGYRFKNKLSLRDFAQKCDVSHTYIDKLEKGIDSRTGKPVEPTLLVIEKISKAMNKKTETLLEEIGFIKVENVEAETNIINDSELGLWFKDIKDASPEKREELKRFWEFILYNEKNRKSEDK</sequence>